<dbReference type="Proteomes" id="UP000650628">
    <property type="component" value="Unassembled WGS sequence"/>
</dbReference>
<dbReference type="GO" id="GO:0016987">
    <property type="term" value="F:sigma factor activity"/>
    <property type="evidence" value="ECO:0007669"/>
    <property type="project" value="UniProtKB-KW"/>
</dbReference>
<organism evidence="8 9">
    <name type="scientific">Planotetraspora mira</name>
    <dbReference type="NCBI Taxonomy" id="58121"/>
    <lineage>
        <taxon>Bacteria</taxon>
        <taxon>Bacillati</taxon>
        <taxon>Actinomycetota</taxon>
        <taxon>Actinomycetes</taxon>
        <taxon>Streptosporangiales</taxon>
        <taxon>Streptosporangiaceae</taxon>
        <taxon>Planotetraspora</taxon>
    </lineage>
</organism>
<dbReference type="AlphaFoldDB" id="A0A8J3XDV4"/>
<accession>A0A8J3XDV4</accession>
<evidence type="ECO:0000256" key="5">
    <source>
        <dbReference type="ARBA" id="ARBA00023163"/>
    </source>
</evidence>
<reference evidence="8 9" key="1">
    <citation type="submission" date="2021-01" db="EMBL/GenBank/DDBJ databases">
        <title>Whole genome shotgun sequence of Planotetraspora mira NBRC 15435.</title>
        <authorList>
            <person name="Komaki H."/>
            <person name="Tamura T."/>
        </authorList>
    </citation>
    <scope>NUCLEOTIDE SEQUENCE [LARGE SCALE GENOMIC DNA]</scope>
    <source>
        <strain evidence="8 9">NBRC 15435</strain>
    </source>
</reference>
<comment type="caution">
    <text evidence="8">The sequence shown here is derived from an EMBL/GenBank/DDBJ whole genome shotgun (WGS) entry which is preliminary data.</text>
</comment>
<dbReference type="SUPFAM" id="SSF88659">
    <property type="entry name" value="Sigma3 and sigma4 domains of RNA polymerase sigma factors"/>
    <property type="match status" value="1"/>
</dbReference>
<evidence type="ECO:0000313" key="8">
    <source>
        <dbReference type="EMBL" id="GII32853.1"/>
    </source>
</evidence>
<keyword evidence="5" id="KW-0804">Transcription</keyword>
<dbReference type="EMBL" id="BOOO01000036">
    <property type="protein sequence ID" value="GII32853.1"/>
    <property type="molecule type" value="Genomic_DNA"/>
</dbReference>
<dbReference type="PANTHER" id="PTHR43133">
    <property type="entry name" value="RNA POLYMERASE ECF-TYPE SIGMA FACTO"/>
    <property type="match status" value="1"/>
</dbReference>
<dbReference type="Gene3D" id="1.10.1740.10">
    <property type="match status" value="1"/>
</dbReference>
<keyword evidence="4" id="KW-0238">DNA-binding</keyword>
<dbReference type="InterPro" id="IPR014284">
    <property type="entry name" value="RNA_pol_sigma-70_dom"/>
</dbReference>
<keyword evidence="9" id="KW-1185">Reference proteome</keyword>
<keyword evidence="2" id="KW-0805">Transcription regulation</keyword>
<evidence type="ECO:0000256" key="4">
    <source>
        <dbReference type="ARBA" id="ARBA00023125"/>
    </source>
</evidence>
<dbReference type="InterPro" id="IPR013249">
    <property type="entry name" value="RNA_pol_sigma70_r4_t2"/>
</dbReference>
<protein>
    <submittedName>
        <fullName evidence="8">RNA polymerase sigma24 factor</fullName>
    </submittedName>
</protein>
<evidence type="ECO:0000259" key="7">
    <source>
        <dbReference type="Pfam" id="PF08281"/>
    </source>
</evidence>
<feature type="domain" description="RNA polymerase sigma factor 70 region 4 type 2" evidence="7">
    <location>
        <begin position="137"/>
        <end position="189"/>
    </location>
</feature>
<name>A0A8J3XDV4_9ACTN</name>
<dbReference type="InterPro" id="IPR007627">
    <property type="entry name" value="RNA_pol_sigma70_r2"/>
</dbReference>
<dbReference type="Pfam" id="PF04542">
    <property type="entry name" value="Sigma70_r2"/>
    <property type="match status" value="1"/>
</dbReference>
<keyword evidence="3" id="KW-0731">Sigma factor</keyword>
<gene>
    <name evidence="8" type="ORF">Pmi06nite_62950</name>
</gene>
<evidence type="ECO:0000256" key="3">
    <source>
        <dbReference type="ARBA" id="ARBA00023082"/>
    </source>
</evidence>
<dbReference type="PANTHER" id="PTHR43133:SF50">
    <property type="entry name" value="ECF RNA POLYMERASE SIGMA FACTOR SIGM"/>
    <property type="match status" value="1"/>
</dbReference>
<dbReference type="InterPro" id="IPR039425">
    <property type="entry name" value="RNA_pol_sigma-70-like"/>
</dbReference>
<dbReference type="InterPro" id="IPR036388">
    <property type="entry name" value="WH-like_DNA-bd_sf"/>
</dbReference>
<dbReference type="Gene3D" id="1.10.10.10">
    <property type="entry name" value="Winged helix-like DNA-binding domain superfamily/Winged helix DNA-binding domain"/>
    <property type="match status" value="1"/>
</dbReference>
<sequence>MEKQRIGRDRRSYDMDGETLRLSERVPQAPAPTALISGSPDVELVALYRDHRLHLVRLAVLLVGDQETAEDIVQDVFARLHGKWRPGVTTLAYVRTCVLNAARSVLRRRAVALRRAERVTDLVDSAETAALIGESRREVLVALGRLPRRQREALVLRYYLDLPESEIAEIMRVRRSTVRSTTARALARLLRELGDEQDESGENA</sequence>
<dbReference type="NCBIfam" id="TIGR02937">
    <property type="entry name" value="sigma70-ECF"/>
    <property type="match status" value="1"/>
</dbReference>
<dbReference type="SUPFAM" id="SSF88946">
    <property type="entry name" value="Sigma2 domain of RNA polymerase sigma factors"/>
    <property type="match status" value="1"/>
</dbReference>
<evidence type="ECO:0000313" key="9">
    <source>
        <dbReference type="Proteomes" id="UP000650628"/>
    </source>
</evidence>
<dbReference type="InterPro" id="IPR013324">
    <property type="entry name" value="RNA_pol_sigma_r3/r4-like"/>
</dbReference>
<dbReference type="InterPro" id="IPR013325">
    <property type="entry name" value="RNA_pol_sigma_r2"/>
</dbReference>
<dbReference type="GO" id="GO:0003677">
    <property type="term" value="F:DNA binding"/>
    <property type="evidence" value="ECO:0007669"/>
    <property type="project" value="UniProtKB-KW"/>
</dbReference>
<comment type="similarity">
    <text evidence="1">Belongs to the sigma-70 factor family. ECF subfamily.</text>
</comment>
<feature type="domain" description="RNA polymerase sigma-70 region 2" evidence="6">
    <location>
        <begin position="47"/>
        <end position="110"/>
    </location>
</feature>
<dbReference type="GO" id="GO:0006352">
    <property type="term" value="P:DNA-templated transcription initiation"/>
    <property type="evidence" value="ECO:0007669"/>
    <property type="project" value="InterPro"/>
</dbReference>
<dbReference type="CDD" id="cd06171">
    <property type="entry name" value="Sigma70_r4"/>
    <property type="match status" value="1"/>
</dbReference>
<evidence type="ECO:0000256" key="2">
    <source>
        <dbReference type="ARBA" id="ARBA00023015"/>
    </source>
</evidence>
<proteinExistence type="inferred from homology"/>
<evidence type="ECO:0000259" key="6">
    <source>
        <dbReference type="Pfam" id="PF04542"/>
    </source>
</evidence>
<evidence type="ECO:0000256" key="1">
    <source>
        <dbReference type="ARBA" id="ARBA00010641"/>
    </source>
</evidence>
<dbReference type="Pfam" id="PF08281">
    <property type="entry name" value="Sigma70_r4_2"/>
    <property type="match status" value="1"/>
</dbReference>